<evidence type="ECO:0000256" key="1">
    <source>
        <dbReference type="ARBA" id="ARBA00001933"/>
    </source>
</evidence>
<organism evidence="5 6">
    <name type="scientific">Deinococcus metallilatus</name>
    <dbReference type="NCBI Taxonomy" id="1211322"/>
    <lineage>
        <taxon>Bacteria</taxon>
        <taxon>Thermotogati</taxon>
        <taxon>Deinococcota</taxon>
        <taxon>Deinococci</taxon>
        <taxon>Deinococcales</taxon>
        <taxon>Deinococcaceae</taxon>
        <taxon>Deinococcus</taxon>
    </lineage>
</organism>
<dbReference type="Gene3D" id="3.40.640.10">
    <property type="entry name" value="Type I PLP-dependent aspartate aminotransferase-like (Major domain)"/>
    <property type="match status" value="1"/>
</dbReference>
<comment type="similarity">
    <text evidence="3">Belongs to the class-III pyridoxal-phosphate-dependent aminotransferase family.</text>
</comment>
<evidence type="ECO:0000313" key="5">
    <source>
        <dbReference type="EMBL" id="TLK32226.1"/>
    </source>
</evidence>
<name>A0AAJ5F7J5_9DEIO</name>
<evidence type="ECO:0000256" key="3">
    <source>
        <dbReference type="RuleBase" id="RU003560"/>
    </source>
</evidence>
<dbReference type="SUPFAM" id="SSF53383">
    <property type="entry name" value="PLP-dependent transferases"/>
    <property type="match status" value="1"/>
</dbReference>
<dbReference type="PANTHER" id="PTHR43713">
    <property type="entry name" value="GLUTAMATE-1-SEMIALDEHYDE 2,1-AMINOMUTASE"/>
    <property type="match status" value="1"/>
</dbReference>
<keyword evidence="7" id="KW-1185">Reference proteome</keyword>
<dbReference type="PANTHER" id="PTHR43713:SF3">
    <property type="entry name" value="GLUTAMATE-1-SEMIALDEHYDE 2,1-AMINOMUTASE 1, CHLOROPLASTIC-RELATED"/>
    <property type="match status" value="1"/>
</dbReference>
<accession>A0AAJ5F7J5</accession>
<reference evidence="5 6" key="1">
    <citation type="submission" date="2019-04" db="EMBL/GenBank/DDBJ databases">
        <title>Deinococcus metalilatus MA1002 mutant No.5.</title>
        <authorList>
            <person name="Park W."/>
            <person name="Park C."/>
        </authorList>
    </citation>
    <scope>NUCLEOTIDE SEQUENCE [LARGE SCALE GENOMIC DNA]</scope>
    <source>
        <strain evidence="5 6">MA1002-m5</strain>
    </source>
</reference>
<keyword evidence="5" id="KW-0808">Transferase</keyword>
<dbReference type="GO" id="GO:0008483">
    <property type="term" value="F:transaminase activity"/>
    <property type="evidence" value="ECO:0007669"/>
    <property type="project" value="UniProtKB-KW"/>
</dbReference>
<comment type="caution">
    <text evidence="5">The sequence shown here is derived from an EMBL/GenBank/DDBJ whole genome shotgun (WGS) entry which is preliminary data.</text>
</comment>
<dbReference type="InterPro" id="IPR015421">
    <property type="entry name" value="PyrdxlP-dep_Trfase_major"/>
</dbReference>
<dbReference type="InterPro" id="IPR015422">
    <property type="entry name" value="PyrdxlP-dep_Trfase_small"/>
</dbReference>
<dbReference type="Gene3D" id="3.90.1150.10">
    <property type="entry name" value="Aspartate Aminotransferase, domain 1"/>
    <property type="match status" value="1"/>
</dbReference>
<dbReference type="EMBL" id="JACHFV010000008">
    <property type="protein sequence ID" value="MBB5295715.1"/>
    <property type="molecule type" value="Genomic_DNA"/>
</dbReference>
<comment type="cofactor">
    <cofactor evidence="1">
        <name>pyridoxal 5'-phosphate</name>
        <dbReference type="ChEBI" id="CHEBI:597326"/>
    </cofactor>
</comment>
<dbReference type="Pfam" id="PF00202">
    <property type="entry name" value="Aminotran_3"/>
    <property type="match status" value="1"/>
</dbReference>
<proteinExistence type="inferred from homology"/>
<keyword evidence="5" id="KW-0032">Aminotransferase</keyword>
<keyword evidence="4" id="KW-0413">Isomerase</keyword>
<keyword evidence="2 3" id="KW-0663">Pyridoxal phosphate</keyword>
<dbReference type="Proteomes" id="UP000308000">
    <property type="component" value="Unassembled WGS sequence"/>
</dbReference>
<dbReference type="Proteomes" id="UP000536909">
    <property type="component" value="Unassembled WGS sequence"/>
</dbReference>
<evidence type="ECO:0000313" key="7">
    <source>
        <dbReference type="Proteomes" id="UP000536909"/>
    </source>
</evidence>
<gene>
    <name evidence="5" type="ORF">FCS05_01890</name>
    <name evidence="4" type="ORF">HNQ10_002554</name>
</gene>
<sequence>MNNLGSSSQELYDRALRSIPAGTHSNSRATAVPLRYFSRAQGSRLWDVEGQEWLDFVMGNAAVVLGHGHPNIIEAVNQAMRLGLGAGVESELSIQAAEAFLSCVPTAEQVRFTNTGTEAAIHALHLARVVTGRQGLAKMEGAYHGWWDDVNVSTWSDLTKAGPAERPVALPGGPGLRPSPDITILPFNNLEAAREILTAKKEEIAALFIEPVLIDIGFIEPEPGYLEGLRKLTSELGILLVFDELLTGFRLGPGGAQGKYGVTPDLSLWSKGLANGFPVAALAGRREIMERSAPGAGNAPFVGTFNGFRPALAACLTALELQKDGTVAANLHRRTEELKREFNALAQAAGIAAQLHGGGGHVQPYFTDVTVRDYRSAATTDVKQYRAWADHLGANHLIVASGPLLHSAFSAAHGDQDFERFLELTRQAFALQGELHA</sequence>
<dbReference type="GO" id="GO:0030170">
    <property type="term" value="F:pyridoxal phosphate binding"/>
    <property type="evidence" value="ECO:0007669"/>
    <property type="project" value="InterPro"/>
</dbReference>
<reference evidence="4 7" key="2">
    <citation type="submission" date="2020-08" db="EMBL/GenBank/DDBJ databases">
        <title>Genomic Encyclopedia of Type Strains, Phase IV (KMG-IV): sequencing the most valuable type-strain genomes for metagenomic binning, comparative biology and taxonomic classification.</title>
        <authorList>
            <person name="Goeker M."/>
        </authorList>
    </citation>
    <scope>NUCLEOTIDE SEQUENCE [LARGE SCALE GENOMIC DNA]</scope>
    <source>
        <strain evidence="4 7">DSM 105434</strain>
    </source>
</reference>
<dbReference type="EMBL" id="VBRC01000001">
    <property type="protein sequence ID" value="TLK32226.1"/>
    <property type="molecule type" value="Genomic_DNA"/>
</dbReference>
<dbReference type="EC" id="5.4.3.8" evidence="4"/>
<dbReference type="GO" id="GO:0042286">
    <property type="term" value="F:glutamate-1-semialdehyde 2,1-aminomutase activity"/>
    <property type="evidence" value="ECO:0007669"/>
    <property type="project" value="UniProtKB-EC"/>
</dbReference>
<evidence type="ECO:0000313" key="4">
    <source>
        <dbReference type="EMBL" id="MBB5295715.1"/>
    </source>
</evidence>
<protein>
    <submittedName>
        <fullName evidence="5">Aminotransferase class III-fold pyridoxal phosphate-dependent enzyme</fullName>
    </submittedName>
    <submittedName>
        <fullName evidence="4">Glutamate-1-semialdehyde 2,1-aminomutase</fullName>
        <ecNumber evidence="4">5.4.3.8</ecNumber>
    </submittedName>
</protein>
<dbReference type="AlphaFoldDB" id="A0AAJ5F7J5"/>
<dbReference type="InterPro" id="IPR015424">
    <property type="entry name" value="PyrdxlP-dep_Trfase"/>
</dbReference>
<evidence type="ECO:0000256" key="2">
    <source>
        <dbReference type="ARBA" id="ARBA00022898"/>
    </source>
</evidence>
<dbReference type="RefSeq" id="WP_138223653.1">
    <property type="nucleotide sequence ID" value="NZ_BSUI01000005.1"/>
</dbReference>
<evidence type="ECO:0000313" key="6">
    <source>
        <dbReference type="Proteomes" id="UP000308000"/>
    </source>
</evidence>
<dbReference type="InterPro" id="IPR005814">
    <property type="entry name" value="Aminotrans_3"/>
</dbReference>